<dbReference type="SUPFAM" id="SSF51735">
    <property type="entry name" value="NAD(P)-binding Rossmann-fold domains"/>
    <property type="match status" value="1"/>
</dbReference>
<proteinExistence type="inferred from homology"/>
<name>A0ABN2HFT7_9ACTN</name>
<gene>
    <name evidence="6" type="ORF">GCM10009765_40980</name>
</gene>
<feature type="domain" description="GFO/IDH/MocA-like oxidoreductase" evidence="5">
    <location>
        <begin position="153"/>
        <end position="261"/>
    </location>
</feature>
<protein>
    <submittedName>
        <fullName evidence="6">Gfo/Idh/MocA family oxidoreductase</fullName>
    </submittedName>
</protein>
<organism evidence="6 7">
    <name type="scientific">Fodinicola feengrottensis</name>
    <dbReference type="NCBI Taxonomy" id="435914"/>
    <lineage>
        <taxon>Bacteria</taxon>
        <taxon>Bacillati</taxon>
        <taxon>Actinomycetota</taxon>
        <taxon>Actinomycetes</taxon>
        <taxon>Mycobacteriales</taxon>
        <taxon>Fodinicola</taxon>
    </lineage>
</organism>
<dbReference type="Proteomes" id="UP001500618">
    <property type="component" value="Unassembled WGS sequence"/>
</dbReference>
<evidence type="ECO:0000256" key="1">
    <source>
        <dbReference type="ARBA" id="ARBA00010928"/>
    </source>
</evidence>
<evidence type="ECO:0000313" key="7">
    <source>
        <dbReference type="Proteomes" id="UP001500618"/>
    </source>
</evidence>
<keyword evidence="2" id="KW-0560">Oxidoreductase</keyword>
<dbReference type="Gene3D" id="3.30.360.10">
    <property type="entry name" value="Dihydrodipicolinate Reductase, domain 2"/>
    <property type="match status" value="1"/>
</dbReference>
<evidence type="ECO:0000256" key="2">
    <source>
        <dbReference type="ARBA" id="ARBA00023002"/>
    </source>
</evidence>
<reference evidence="6 7" key="1">
    <citation type="journal article" date="2019" name="Int. J. Syst. Evol. Microbiol.">
        <title>The Global Catalogue of Microorganisms (GCM) 10K type strain sequencing project: providing services to taxonomists for standard genome sequencing and annotation.</title>
        <authorList>
            <consortium name="The Broad Institute Genomics Platform"/>
            <consortium name="The Broad Institute Genome Sequencing Center for Infectious Disease"/>
            <person name="Wu L."/>
            <person name="Ma J."/>
        </authorList>
    </citation>
    <scope>NUCLEOTIDE SEQUENCE [LARGE SCALE GENOMIC DNA]</scope>
    <source>
        <strain evidence="6 7">JCM 14718</strain>
    </source>
</reference>
<dbReference type="InterPro" id="IPR051317">
    <property type="entry name" value="Gfo/Idh/MocA_oxidoreduct"/>
</dbReference>
<dbReference type="PANTHER" id="PTHR43708">
    <property type="entry name" value="CONSERVED EXPRESSED OXIDOREDUCTASE (EUROFUNG)"/>
    <property type="match status" value="1"/>
</dbReference>
<keyword evidence="7" id="KW-1185">Reference proteome</keyword>
<dbReference type="EMBL" id="BAAANY010000014">
    <property type="protein sequence ID" value="GAA1687264.1"/>
    <property type="molecule type" value="Genomic_DNA"/>
</dbReference>
<dbReference type="Pfam" id="PF22725">
    <property type="entry name" value="GFO_IDH_MocA_C3"/>
    <property type="match status" value="1"/>
</dbReference>
<feature type="region of interest" description="Disordered" evidence="3">
    <location>
        <begin position="259"/>
        <end position="282"/>
    </location>
</feature>
<sequence>MNAFATLPSSVDDPLPVLCVGAGSMGRAWLAAVQADPLVRLAGVVDIDQDAARTAVADLGMDVPIGADAVAVAAATGARAIVNVTVPAAHLPVTMAALRAGLPVLGEKPAASTLAEAVRLATVAEQTGQLFMVSQSRRWNPRVFALRAMVEGLGAVGSVTTEFFRAPRFGGFRDQMRQPLLVDMAIHSFDTARFLLAAEPVSVTCQSWNPSWSWYRGDANASAVFEMSDGARYTYVGSWCAAGAETSWNGTWRISGEKGSAHWDGDHDPELASDHPPLDRPASPYSGIAGALQVFVEALRTGVAPMGEIHENLMSLAMVEAAVESADTGVAVTLADVFTRARELPPTSTAASG</sequence>
<dbReference type="InterPro" id="IPR036291">
    <property type="entry name" value="NAD(P)-bd_dom_sf"/>
</dbReference>
<evidence type="ECO:0000313" key="6">
    <source>
        <dbReference type="EMBL" id="GAA1687264.1"/>
    </source>
</evidence>
<accession>A0ABN2HFT7</accession>
<feature type="domain" description="Gfo/Idh/MocA-like oxidoreductase N-terminal" evidence="4">
    <location>
        <begin position="17"/>
        <end position="133"/>
    </location>
</feature>
<dbReference type="InterPro" id="IPR055170">
    <property type="entry name" value="GFO_IDH_MocA-like_dom"/>
</dbReference>
<dbReference type="RefSeq" id="WP_344311847.1">
    <property type="nucleotide sequence ID" value="NZ_BAAANY010000014.1"/>
</dbReference>
<dbReference type="Gene3D" id="3.40.50.720">
    <property type="entry name" value="NAD(P)-binding Rossmann-like Domain"/>
    <property type="match status" value="1"/>
</dbReference>
<dbReference type="SUPFAM" id="SSF55347">
    <property type="entry name" value="Glyceraldehyde-3-phosphate dehydrogenase-like, C-terminal domain"/>
    <property type="match status" value="1"/>
</dbReference>
<evidence type="ECO:0000259" key="4">
    <source>
        <dbReference type="Pfam" id="PF01408"/>
    </source>
</evidence>
<dbReference type="PANTHER" id="PTHR43708:SF5">
    <property type="entry name" value="CONSERVED EXPRESSED OXIDOREDUCTASE (EUROFUNG)-RELATED"/>
    <property type="match status" value="1"/>
</dbReference>
<evidence type="ECO:0000256" key="3">
    <source>
        <dbReference type="SAM" id="MobiDB-lite"/>
    </source>
</evidence>
<feature type="compositionally biased region" description="Basic and acidic residues" evidence="3">
    <location>
        <begin position="259"/>
        <end position="278"/>
    </location>
</feature>
<dbReference type="InterPro" id="IPR000683">
    <property type="entry name" value="Gfo/Idh/MocA-like_OxRdtase_N"/>
</dbReference>
<dbReference type="Pfam" id="PF01408">
    <property type="entry name" value="GFO_IDH_MocA"/>
    <property type="match status" value="1"/>
</dbReference>
<comment type="similarity">
    <text evidence="1">Belongs to the Gfo/Idh/MocA family.</text>
</comment>
<comment type="caution">
    <text evidence="6">The sequence shown here is derived from an EMBL/GenBank/DDBJ whole genome shotgun (WGS) entry which is preliminary data.</text>
</comment>
<evidence type="ECO:0000259" key="5">
    <source>
        <dbReference type="Pfam" id="PF22725"/>
    </source>
</evidence>